<reference evidence="1 2" key="1">
    <citation type="submission" date="2020-11" db="EMBL/GenBank/DDBJ databases">
        <title>Kefir isolates.</title>
        <authorList>
            <person name="Marcisauskas S."/>
            <person name="Kim Y."/>
            <person name="Blasche S."/>
        </authorList>
    </citation>
    <scope>NUCLEOTIDE SEQUENCE [LARGE SCALE GENOMIC DNA]</scope>
    <source>
        <strain evidence="1 2">KR</strain>
    </source>
</reference>
<accession>A0A9P7B291</accession>
<evidence type="ECO:0000313" key="1">
    <source>
        <dbReference type="EMBL" id="KAG0655582.1"/>
    </source>
</evidence>
<name>A0A9P7B291_RHOMI</name>
<dbReference type="EMBL" id="PUHQ01000116">
    <property type="protein sequence ID" value="KAG0655582.1"/>
    <property type="molecule type" value="Genomic_DNA"/>
</dbReference>
<gene>
    <name evidence="1" type="ORF">C6P46_000805</name>
</gene>
<dbReference type="Proteomes" id="UP000777482">
    <property type="component" value="Unassembled WGS sequence"/>
</dbReference>
<organism evidence="1 2">
    <name type="scientific">Rhodotorula mucilaginosa</name>
    <name type="common">Yeast</name>
    <name type="synonym">Rhodotorula rubra</name>
    <dbReference type="NCBI Taxonomy" id="5537"/>
    <lineage>
        <taxon>Eukaryota</taxon>
        <taxon>Fungi</taxon>
        <taxon>Dikarya</taxon>
        <taxon>Basidiomycota</taxon>
        <taxon>Pucciniomycotina</taxon>
        <taxon>Microbotryomycetes</taxon>
        <taxon>Sporidiobolales</taxon>
        <taxon>Sporidiobolaceae</taxon>
        <taxon>Rhodotorula</taxon>
    </lineage>
</organism>
<keyword evidence="2" id="KW-1185">Reference proteome</keyword>
<proteinExistence type="predicted"/>
<dbReference type="AlphaFoldDB" id="A0A9P7B291"/>
<comment type="caution">
    <text evidence="1">The sequence shown here is derived from an EMBL/GenBank/DDBJ whole genome shotgun (WGS) entry which is preliminary data.</text>
</comment>
<evidence type="ECO:0000313" key="2">
    <source>
        <dbReference type="Proteomes" id="UP000777482"/>
    </source>
</evidence>
<protein>
    <submittedName>
        <fullName evidence="1">Uncharacterized protein</fullName>
    </submittedName>
</protein>
<sequence length="56" mass="6280">MHWHPETNEAHATALNALKEVAGQLGKMYQEACLKHPKHPEAIKKAAVEAMDPYLM</sequence>